<protein>
    <recommendedName>
        <fullName evidence="5">Ribonuclease P/MRP protein subunit POP5</fullName>
    </recommendedName>
</protein>
<evidence type="ECO:0000313" key="7">
    <source>
        <dbReference type="Proteomes" id="UP000011083"/>
    </source>
</evidence>
<dbReference type="InterPro" id="IPR002759">
    <property type="entry name" value="Pop5/Rpp14/Rnp2-like"/>
</dbReference>
<keyword evidence="7" id="KW-1185">Reference proteome</keyword>
<dbReference type="RefSeq" id="XP_004341890.1">
    <property type="nucleotide sequence ID" value="XM_004341842.1"/>
</dbReference>
<dbReference type="KEGG" id="acan:ACA1_201630"/>
<dbReference type="PANTHER" id="PTHR15441:SF2">
    <property type="entry name" value="RIBONUCLEASE P_MRP PROTEIN SUBUNIT POP5"/>
    <property type="match status" value="1"/>
</dbReference>
<dbReference type="EMBL" id="KB007932">
    <property type="protein sequence ID" value="ELR19795.1"/>
    <property type="molecule type" value="Genomic_DNA"/>
</dbReference>
<gene>
    <name evidence="6" type="ORF">ACA1_201630</name>
</gene>
<proteinExistence type="inferred from homology"/>
<dbReference type="STRING" id="1257118.L8H3K9"/>
<dbReference type="AlphaFoldDB" id="L8H3K9"/>
<dbReference type="PIRSF" id="PIRSF023803">
    <property type="entry name" value="Ribonuclease_P_prd"/>
    <property type="match status" value="1"/>
</dbReference>
<dbReference type="PANTHER" id="PTHR15441">
    <property type="entry name" value="RIBONUCLEASE P PROTEIN SUBUNIT P14"/>
    <property type="match status" value="1"/>
</dbReference>
<dbReference type="InterPro" id="IPR016819">
    <property type="entry name" value="RNase_P/MRP_POP5"/>
</dbReference>
<dbReference type="VEuPathDB" id="AmoebaDB:ACA1_201630"/>
<dbReference type="OMA" id="MQNYLDK"/>
<evidence type="ECO:0000256" key="4">
    <source>
        <dbReference type="ARBA" id="ARBA00023242"/>
    </source>
</evidence>
<dbReference type="GO" id="GO:0001682">
    <property type="term" value="P:tRNA 5'-leader removal"/>
    <property type="evidence" value="ECO:0007669"/>
    <property type="project" value="InterPro"/>
</dbReference>
<dbReference type="Gene3D" id="3.30.70.3250">
    <property type="entry name" value="Ribonuclease P, Pop5 subunit"/>
    <property type="match status" value="1"/>
</dbReference>
<organism evidence="6 7">
    <name type="scientific">Acanthamoeba castellanii (strain ATCC 30010 / Neff)</name>
    <dbReference type="NCBI Taxonomy" id="1257118"/>
    <lineage>
        <taxon>Eukaryota</taxon>
        <taxon>Amoebozoa</taxon>
        <taxon>Discosea</taxon>
        <taxon>Longamoebia</taxon>
        <taxon>Centramoebida</taxon>
        <taxon>Acanthamoebidae</taxon>
        <taxon>Acanthamoeba</taxon>
    </lineage>
</organism>
<name>L8H3K9_ACACF</name>
<evidence type="ECO:0000313" key="6">
    <source>
        <dbReference type="EMBL" id="ELR19795.1"/>
    </source>
</evidence>
<evidence type="ECO:0000256" key="2">
    <source>
        <dbReference type="ARBA" id="ARBA00010800"/>
    </source>
</evidence>
<keyword evidence="4" id="KW-0539">Nucleus</keyword>
<dbReference type="InterPro" id="IPR038085">
    <property type="entry name" value="Rnp2-like_sf"/>
</dbReference>
<sequence>MVRFKNRYLLVELVWGDGMVDSSISAETLKREVKHQIQLNFGDFGVGLIQATLQVKYWNHLTNLCIIRCARDYYKMVWAAVTMINTLNQRSVLFRLVHLGGTVTWPPPAGPDGTSRPLF</sequence>
<dbReference type="GO" id="GO:0005730">
    <property type="term" value="C:nucleolus"/>
    <property type="evidence" value="ECO:0007669"/>
    <property type="project" value="TreeGrafter"/>
</dbReference>
<dbReference type="GO" id="GO:0000172">
    <property type="term" value="C:ribonuclease MRP complex"/>
    <property type="evidence" value="ECO:0007669"/>
    <property type="project" value="TreeGrafter"/>
</dbReference>
<accession>L8H3K9</accession>
<dbReference type="GO" id="GO:0030681">
    <property type="term" value="C:multimeric ribonuclease P complex"/>
    <property type="evidence" value="ECO:0007669"/>
    <property type="project" value="TreeGrafter"/>
</dbReference>
<evidence type="ECO:0000256" key="5">
    <source>
        <dbReference type="PIRNR" id="PIRNR023803"/>
    </source>
</evidence>
<comment type="function">
    <text evidence="5">Component of ribonuclease P, a protein complex that generates mature tRNA molecules by cleaving their 5'-ends.</text>
</comment>
<dbReference type="Proteomes" id="UP000011083">
    <property type="component" value="Unassembled WGS sequence"/>
</dbReference>
<reference evidence="6 7" key="1">
    <citation type="journal article" date="2013" name="Genome Biol.">
        <title>Genome of Acanthamoeba castellanii highlights extensive lateral gene transfer and early evolution of tyrosine kinase signaling.</title>
        <authorList>
            <person name="Clarke M."/>
            <person name="Lohan A.J."/>
            <person name="Liu B."/>
            <person name="Lagkouvardos I."/>
            <person name="Roy S."/>
            <person name="Zafar N."/>
            <person name="Bertelli C."/>
            <person name="Schilde C."/>
            <person name="Kianianmomeni A."/>
            <person name="Burglin T.R."/>
            <person name="Frech C."/>
            <person name="Turcotte B."/>
            <person name="Kopec K.O."/>
            <person name="Synnott J.M."/>
            <person name="Choo C."/>
            <person name="Paponov I."/>
            <person name="Finkler A."/>
            <person name="Soon Heng Tan C."/>
            <person name="Hutchins A.P."/>
            <person name="Weinmeier T."/>
            <person name="Rattei T."/>
            <person name="Chu J.S."/>
            <person name="Gimenez G."/>
            <person name="Irimia M."/>
            <person name="Rigden D.J."/>
            <person name="Fitzpatrick D.A."/>
            <person name="Lorenzo-Morales J."/>
            <person name="Bateman A."/>
            <person name="Chiu C.H."/>
            <person name="Tang P."/>
            <person name="Hegemann P."/>
            <person name="Fromm H."/>
            <person name="Raoult D."/>
            <person name="Greub G."/>
            <person name="Miranda-Saavedra D."/>
            <person name="Chen N."/>
            <person name="Nash P."/>
            <person name="Ginger M.L."/>
            <person name="Horn M."/>
            <person name="Schaap P."/>
            <person name="Caler L."/>
            <person name="Loftus B."/>
        </authorList>
    </citation>
    <scope>NUCLEOTIDE SEQUENCE [LARGE SCALE GENOMIC DNA]</scope>
    <source>
        <strain evidence="6 7">Neff</strain>
    </source>
</reference>
<comment type="subcellular location">
    <subcellularLocation>
        <location evidence="1">Nucleus</location>
    </subcellularLocation>
</comment>
<keyword evidence="3 5" id="KW-0819">tRNA processing</keyword>
<dbReference type="GeneID" id="14920626"/>
<dbReference type="Pfam" id="PF01900">
    <property type="entry name" value="RNase_P_Rpp14"/>
    <property type="match status" value="1"/>
</dbReference>
<comment type="similarity">
    <text evidence="2 5">Belongs to the eukaryotic/archaeal RNase P protein component 2 family.</text>
</comment>
<dbReference type="SUPFAM" id="SSF160350">
    <property type="entry name" value="Rnp2-like"/>
    <property type="match status" value="1"/>
</dbReference>
<dbReference type="GO" id="GO:0033204">
    <property type="term" value="F:ribonuclease P RNA binding"/>
    <property type="evidence" value="ECO:0007669"/>
    <property type="project" value="InterPro"/>
</dbReference>
<dbReference type="OrthoDB" id="24745at2759"/>
<evidence type="ECO:0000256" key="3">
    <source>
        <dbReference type="ARBA" id="ARBA00022694"/>
    </source>
</evidence>
<evidence type="ECO:0000256" key="1">
    <source>
        <dbReference type="ARBA" id="ARBA00004123"/>
    </source>
</evidence>